<dbReference type="PROSITE" id="PS51186">
    <property type="entry name" value="GNAT"/>
    <property type="match status" value="1"/>
</dbReference>
<dbReference type="InterPro" id="IPR016181">
    <property type="entry name" value="Acyl_CoA_acyltransferase"/>
</dbReference>
<name>A0A9D1EK10_9FIRM</name>
<protein>
    <submittedName>
        <fullName evidence="2">GNAT family N-acetyltransferase</fullName>
    </submittedName>
</protein>
<reference evidence="2" key="1">
    <citation type="submission" date="2020-10" db="EMBL/GenBank/DDBJ databases">
        <authorList>
            <person name="Gilroy R."/>
        </authorList>
    </citation>
    <scope>NUCLEOTIDE SEQUENCE</scope>
    <source>
        <strain evidence="2">ChiSxjej1B13-7041</strain>
    </source>
</reference>
<dbReference type="Gene3D" id="3.40.630.30">
    <property type="match status" value="1"/>
</dbReference>
<dbReference type="CDD" id="cd04301">
    <property type="entry name" value="NAT_SF"/>
    <property type="match status" value="1"/>
</dbReference>
<gene>
    <name evidence="2" type="ORF">IAB98_08500</name>
</gene>
<dbReference type="PANTHER" id="PTHR42791:SF1">
    <property type="entry name" value="N-ACETYLTRANSFERASE DOMAIN-CONTAINING PROTEIN"/>
    <property type="match status" value="1"/>
</dbReference>
<accession>A0A9D1EK10</accession>
<organism evidence="2 3">
    <name type="scientific">Candidatus Egerieimonas intestinavium</name>
    <dbReference type="NCBI Taxonomy" id="2840777"/>
    <lineage>
        <taxon>Bacteria</taxon>
        <taxon>Bacillati</taxon>
        <taxon>Bacillota</taxon>
        <taxon>Clostridia</taxon>
        <taxon>Lachnospirales</taxon>
        <taxon>Lachnospiraceae</taxon>
        <taxon>Lachnospiraceae incertae sedis</taxon>
        <taxon>Candidatus Egerieimonas</taxon>
    </lineage>
</organism>
<comment type="caution">
    <text evidence="2">The sequence shown here is derived from an EMBL/GenBank/DDBJ whole genome shotgun (WGS) entry which is preliminary data.</text>
</comment>
<dbReference type="AlphaFoldDB" id="A0A9D1EK10"/>
<proteinExistence type="predicted"/>
<dbReference type="PANTHER" id="PTHR42791">
    <property type="entry name" value="GNAT FAMILY ACETYLTRANSFERASE"/>
    <property type="match status" value="1"/>
</dbReference>
<evidence type="ECO:0000259" key="1">
    <source>
        <dbReference type="PROSITE" id="PS51186"/>
    </source>
</evidence>
<sequence>MELRIKKAGLEDIELLMQWRMKVLREVFSLDPTQPTEKLEEENRRYYQRTLALGEHIACFACIKDIPVGCGGICLYQEMPSPDNPSGKCAYLMNIYTHPSYRKQGVGKAMLQWLVGQAQKLGTTKIYLETSEAGKPLYQKAGFVPMEDMLKLPPPK</sequence>
<dbReference type="SUPFAM" id="SSF55729">
    <property type="entry name" value="Acyl-CoA N-acyltransferases (Nat)"/>
    <property type="match status" value="1"/>
</dbReference>
<evidence type="ECO:0000313" key="2">
    <source>
        <dbReference type="EMBL" id="HIR93440.1"/>
    </source>
</evidence>
<dbReference type="Proteomes" id="UP000886841">
    <property type="component" value="Unassembled WGS sequence"/>
</dbReference>
<reference evidence="2" key="2">
    <citation type="journal article" date="2021" name="PeerJ">
        <title>Extensive microbial diversity within the chicken gut microbiome revealed by metagenomics and culture.</title>
        <authorList>
            <person name="Gilroy R."/>
            <person name="Ravi A."/>
            <person name="Getino M."/>
            <person name="Pursley I."/>
            <person name="Horton D.L."/>
            <person name="Alikhan N.F."/>
            <person name="Baker D."/>
            <person name="Gharbi K."/>
            <person name="Hall N."/>
            <person name="Watson M."/>
            <person name="Adriaenssens E.M."/>
            <person name="Foster-Nyarko E."/>
            <person name="Jarju S."/>
            <person name="Secka A."/>
            <person name="Antonio M."/>
            <person name="Oren A."/>
            <person name="Chaudhuri R.R."/>
            <person name="La Ragione R."/>
            <person name="Hildebrand F."/>
            <person name="Pallen M.J."/>
        </authorList>
    </citation>
    <scope>NUCLEOTIDE SEQUENCE</scope>
    <source>
        <strain evidence="2">ChiSxjej1B13-7041</strain>
    </source>
</reference>
<dbReference type="InterPro" id="IPR000182">
    <property type="entry name" value="GNAT_dom"/>
</dbReference>
<dbReference type="GO" id="GO:0016747">
    <property type="term" value="F:acyltransferase activity, transferring groups other than amino-acyl groups"/>
    <property type="evidence" value="ECO:0007669"/>
    <property type="project" value="InterPro"/>
</dbReference>
<dbReference type="EMBL" id="DVHU01000076">
    <property type="protein sequence ID" value="HIR93440.1"/>
    <property type="molecule type" value="Genomic_DNA"/>
</dbReference>
<feature type="domain" description="N-acetyltransferase" evidence="1">
    <location>
        <begin position="3"/>
        <end position="156"/>
    </location>
</feature>
<dbReference type="Pfam" id="PF00583">
    <property type="entry name" value="Acetyltransf_1"/>
    <property type="match status" value="1"/>
</dbReference>
<evidence type="ECO:0000313" key="3">
    <source>
        <dbReference type="Proteomes" id="UP000886841"/>
    </source>
</evidence>
<dbReference type="InterPro" id="IPR052523">
    <property type="entry name" value="Trichothecene_AcTrans"/>
</dbReference>